<organism evidence="7 8">
    <name type="scientific">Streptomyces brasiliensis</name>
    <dbReference type="NCBI Taxonomy" id="1954"/>
    <lineage>
        <taxon>Bacteria</taxon>
        <taxon>Bacillati</taxon>
        <taxon>Actinomycetota</taxon>
        <taxon>Actinomycetes</taxon>
        <taxon>Kitasatosporales</taxon>
        <taxon>Streptomycetaceae</taxon>
        <taxon>Streptomyces</taxon>
    </lineage>
</organism>
<comment type="subcellular location">
    <subcellularLocation>
        <location evidence="1">Cell membrane</location>
        <topology evidence="1">Multi-pass membrane protein</topology>
    </subcellularLocation>
</comment>
<dbReference type="GO" id="GO:0005886">
    <property type="term" value="C:plasma membrane"/>
    <property type="evidence" value="ECO:0007669"/>
    <property type="project" value="UniProtKB-SubCell"/>
</dbReference>
<evidence type="ECO:0000256" key="6">
    <source>
        <dbReference type="SAM" id="Phobius"/>
    </source>
</evidence>
<keyword evidence="8" id="KW-1185">Reference proteome</keyword>
<dbReference type="PANTHER" id="PTHR32196">
    <property type="entry name" value="ABC TRANSPORTER PERMEASE PROTEIN YPHD-RELATED-RELATED"/>
    <property type="match status" value="1"/>
</dbReference>
<feature type="transmembrane region" description="Helical" evidence="6">
    <location>
        <begin position="92"/>
        <end position="111"/>
    </location>
</feature>
<sequence>MSTRTTNASRRNPSHQGNAINNFDAGATWRRLLSGSWVGIVIATIILFALSPAIAHGSVGSAPLLSMLPFAAVLAMAAVGQTLVVQQRGLDLSVPGMIALAAAICTCMVQSHGWPAWLAVIVAVVAPGLVGLVNGVLVAVARVMPLVVTLGMNAVLLGTVLEISGGSPATAPGGLSRFSVDRTLGIPNTFIIAVVMLAVGGIIAKRSAVGRRLTYIGVSVPTASALGIRVTRYQVVAYGFAGLAYGAAGVLLAGYTRTPGLFIGDSYVLPTVAAVVLGGTAMTGGIASIVASGVAALFLTQLGQLLRSLGWNDAQQLIAQAAVLAAVVLLRQAAPALRGLAQRRRQRALPAVG</sequence>
<evidence type="ECO:0000256" key="2">
    <source>
        <dbReference type="ARBA" id="ARBA00022475"/>
    </source>
</evidence>
<evidence type="ECO:0008006" key="9">
    <source>
        <dbReference type="Google" id="ProtNLM"/>
    </source>
</evidence>
<dbReference type="GO" id="GO:0022857">
    <property type="term" value="F:transmembrane transporter activity"/>
    <property type="evidence" value="ECO:0007669"/>
    <property type="project" value="InterPro"/>
</dbReference>
<evidence type="ECO:0000256" key="5">
    <source>
        <dbReference type="ARBA" id="ARBA00023136"/>
    </source>
</evidence>
<evidence type="ECO:0000256" key="1">
    <source>
        <dbReference type="ARBA" id="ARBA00004651"/>
    </source>
</evidence>
<dbReference type="InterPro" id="IPR001851">
    <property type="entry name" value="ABC_transp_permease"/>
</dbReference>
<evidence type="ECO:0000313" key="7">
    <source>
        <dbReference type="EMBL" id="GGJ31387.1"/>
    </source>
</evidence>
<feature type="transmembrane region" description="Helical" evidence="6">
    <location>
        <begin position="67"/>
        <end position="85"/>
    </location>
</feature>
<evidence type="ECO:0000256" key="3">
    <source>
        <dbReference type="ARBA" id="ARBA00022692"/>
    </source>
</evidence>
<feature type="transmembrane region" description="Helical" evidence="6">
    <location>
        <begin position="146"/>
        <end position="164"/>
    </location>
</feature>
<proteinExistence type="predicted"/>
<dbReference type="EMBL" id="BMQA01000016">
    <property type="protein sequence ID" value="GGJ31387.1"/>
    <property type="molecule type" value="Genomic_DNA"/>
</dbReference>
<protein>
    <recommendedName>
        <fullName evidence="9">ABC transporter permease</fullName>
    </recommendedName>
</protein>
<dbReference type="Proteomes" id="UP000657574">
    <property type="component" value="Unassembled WGS sequence"/>
</dbReference>
<reference evidence="7" key="1">
    <citation type="journal article" date="2014" name="Int. J. Syst. Evol. Microbiol.">
        <title>Complete genome sequence of Corynebacterium casei LMG S-19264T (=DSM 44701T), isolated from a smear-ripened cheese.</title>
        <authorList>
            <consortium name="US DOE Joint Genome Institute (JGI-PGF)"/>
            <person name="Walter F."/>
            <person name="Albersmeier A."/>
            <person name="Kalinowski J."/>
            <person name="Ruckert C."/>
        </authorList>
    </citation>
    <scope>NUCLEOTIDE SEQUENCE</scope>
    <source>
        <strain evidence="7">JCM 3086</strain>
    </source>
</reference>
<evidence type="ECO:0000256" key="4">
    <source>
        <dbReference type="ARBA" id="ARBA00022989"/>
    </source>
</evidence>
<feature type="transmembrane region" description="Helical" evidence="6">
    <location>
        <begin position="117"/>
        <end position="139"/>
    </location>
</feature>
<dbReference type="Pfam" id="PF02653">
    <property type="entry name" value="BPD_transp_2"/>
    <property type="match status" value="1"/>
</dbReference>
<keyword evidence="3 6" id="KW-0812">Transmembrane</keyword>
<dbReference type="CDD" id="cd06579">
    <property type="entry name" value="TM_PBP1_transp_AraH_like"/>
    <property type="match status" value="1"/>
</dbReference>
<feature type="transmembrane region" description="Helical" evidence="6">
    <location>
        <begin position="37"/>
        <end position="55"/>
    </location>
</feature>
<reference evidence="7" key="2">
    <citation type="submission" date="2020-09" db="EMBL/GenBank/DDBJ databases">
        <authorList>
            <person name="Sun Q."/>
            <person name="Ohkuma M."/>
        </authorList>
    </citation>
    <scope>NUCLEOTIDE SEQUENCE</scope>
    <source>
        <strain evidence="7">JCM 3086</strain>
    </source>
</reference>
<evidence type="ECO:0000313" key="8">
    <source>
        <dbReference type="Proteomes" id="UP000657574"/>
    </source>
</evidence>
<keyword evidence="2" id="KW-1003">Cell membrane</keyword>
<name>A0A917KXX6_9ACTN</name>
<accession>A0A917KXX6</accession>
<keyword evidence="4 6" id="KW-1133">Transmembrane helix</keyword>
<gene>
    <name evidence="7" type="ORF">GCM10010121_048380</name>
</gene>
<comment type="caution">
    <text evidence="7">The sequence shown here is derived from an EMBL/GenBank/DDBJ whole genome shotgun (WGS) entry which is preliminary data.</text>
</comment>
<feature type="transmembrane region" description="Helical" evidence="6">
    <location>
        <begin position="236"/>
        <end position="255"/>
    </location>
</feature>
<dbReference type="RefSeq" id="WP_189313342.1">
    <property type="nucleotide sequence ID" value="NZ_BMQA01000016.1"/>
</dbReference>
<keyword evidence="5 6" id="KW-0472">Membrane</keyword>
<feature type="transmembrane region" description="Helical" evidence="6">
    <location>
        <begin position="184"/>
        <end position="204"/>
    </location>
</feature>
<dbReference type="AlphaFoldDB" id="A0A917KXX6"/>
<feature type="transmembrane region" description="Helical" evidence="6">
    <location>
        <begin position="267"/>
        <end position="297"/>
    </location>
</feature>